<dbReference type="RefSeq" id="XP_011069616.1">
    <property type="nucleotide sequence ID" value="XM_011071314.1"/>
</dbReference>
<evidence type="ECO:0000313" key="1">
    <source>
        <dbReference type="Proteomes" id="UP000504604"/>
    </source>
</evidence>
<name>A0A6I9SRH3_SESIN</name>
<dbReference type="NCBIfam" id="TIGR01640">
    <property type="entry name" value="F_box_assoc_1"/>
    <property type="match status" value="1"/>
</dbReference>
<dbReference type="KEGG" id="sind:105155439"/>
<sequence length="224" mass="25270">MLNIRHNFIRVESHHFGFSPSTSEFKVVRIVYSAASVQPLIVEGKPEIQICTVGVDKEWRNLAWYPSFPLIMSNWSNVVTLNGAHHWIVVDKIHTFNIREENHGPILHLPVPVPVPVAGSSLESSLSSMELLVLNNQLTLVDNSVLSQITTWTIKEYGVVESWTKHVIFQDSFPNVLCCQKVFPVAMLRSGPILFSDPCHNGHFILYNPKRKECAYTQIPDVGG</sequence>
<evidence type="ECO:0000313" key="2">
    <source>
        <dbReference type="RefSeq" id="XP_011069616.1"/>
    </source>
</evidence>
<dbReference type="PANTHER" id="PTHR31111">
    <property type="entry name" value="BNAA05G37150D PROTEIN-RELATED"/>
    <property type="match status" value="1"/>
</dbReference>
<dbReference type="InterPro" id="IPR017451">
    <property type="entry name" value="F-box-assoc_interact_dom"/>
</dbReference>
<dbReference type="AlphaFoldDB" id="A0A6I9SRH3"/>
<dbReference type="InParanoid" id="A0A6I9SRH3"/>
<proteinExistence type="predicted"/>
<accession>A0A6I9SRH3</accession>
<protein>
    <submittedName>
        <fullName evidence="2">Uncharacterized protein LOC105155439</fullName>
    </submittedName>
</protein>
<dbReference type="GeneID" id="105155439"/>
<dbReference type="Proteomes" id="UP000504604">
    <property type="component" value="Linkage group LG2"/>
</dbReference>
<organism evidence="1 2">
    <name type="scientific">Sesamum indicum</name>
    <name type="common">Oriental sesame</name>
    <name type="synonym">Sesamum orientale</name>
    <dbReference type="NCBI Taxonomy" id="4182"/>
    <lineage>
        <taxon>Eukaryota</taxon>
        <taxon>Viridiplantae</taxon>
        <taxon>Streptophyta</taxon>
        <taxon>Embryophyta</taxon>
        <taxon>Tracheophyta</taxon>
        <taxon>Spermatophyta</taxon>
        <taxon>Magnoliopsida</taxon>
        <taxon>eudicotyledons</taxon>
        <taxon>Gunneridae</taxon>
        <taxon>Pentapetalae</taxon>
        <taxon>asterids</taxon>
        <taxon>lamiids</taxon>
        <taxon>Lamiales</taxon>
        <taxon>Pedaliaceae</taxon>
        <taxon>Sesamum</taxon>
    </lineage>
</organism>
<dbReference type="PANTHER" id="PTHR31111:SF136">
    <property type="entry name" value="F-BOX ASSOCIATED DOMAIN-CONTAINING PROTEIN"/>
    <property type="match status" value="1"/>
</dbReference>
<dbReference type="OrthoDB" id="1621815at2759"/>
<reference evidence="2" key="1">
    <citation type="submission" date="2025-08" db="UniProtKB">
        <authorList>
            <consortium name="RefSeq"/>
        </authorList>
    </citation>
    <scope>IDENTIFICATION</scope>
</reference>
<keyword evidence="1" id="KW-1185">Reference proteome</keyword>
<gene>
    <name evidence="2" type="primary">LOC105155439</name>
</gene>